<dbReference type="NCBIfam" id="TIGR01444">
    <property type="entry name" value="fkbM_fam"/>
    <property type="match status" value="1"/>
</dbReference>
<dbReference type="InterPro" id="IPR026913">
    <property type="entry name" value="METTL24"/>
</dbReference>
<dbReference type="Gene3D" id="3.40.50.150">
    <property type="entry name" value="Vaccinia Virus protein VP39"/>
    <property type="match status" value="1"/>
</dbReference>
<protein>
    <submittedName>
        <fullName evidence="2">Methyltransferase, FkbM family protein</fullName>
    </submittedName>
</protein>
<keyword evidence="2" id="KW-0489">Methyltransferase</keyword>
<dbReference type="eggNOG" id="ENOG503204M">
    <property type="taxonomic scope" value="Bacteria"/>
</dbReference>
<keyword evidence="2" id="KW-0808">Transferase</keyword>
<dbReference type="GO" id="GO:0032259">
    <property type="term" value="P:methylation"/>
    <property type="evidence" value="ECO:0007669"/>
    <property type="project" value="UniProtKB-KW"/>
</dbReference>
<reference evidence="2 3" key="1">
    <citation type="submission" date="2008-07" db="EMBL/GenBank/DDBJ databases">
        <authorList>
            <person name="Tandeau de Marsac N."/>
            <person name="Ferriera S."/>
            <person name="Johnson J."/>
            <person name="Kravitz S."/>
            <person name="Beeson K."/>
            <person name="Sutton G."/>
            <person name="Rogers Y.-H."/>
            <person name="Friedman R."/>
            <person name="Frazier M."/>
            <person name="Venter J.C."/>
        </authorList>
    </citation>
    <scope>NUCLEOTIDE SEQUENCE [LARGE SCALE GENOMIC DNA]</scope>
    <source>
        <strain evidence="2 3">PCC 7420</strain>
    </source>
</reference>
<dbReference type="AlphaFoldDB" id="B4VTG8"/>
<organism evidence="2 3">
    <name type="scientific">Coleofasciculus chthonoplastes PCC 7420</name>
    <dbReference type="NCBI Taxonomy" id="118168"/>
    <lineage>
        <taxon>Bacteria</taxon>
        <taxon>Bacillati</taxon>
        <taxon>Cyanobacteriota</taxon>
        <taxon>Cyanophyceae</taxon>
        <taxon>Coleofasciculales</taxon>
        <taxon>Coleofasciculaceae</taxon>
        <taxon>Coleofasciculus</taxon>
    </lineage>
</organism>
<feature type="domain" description="Methyltransferase FkbM" evidence="1">
    <location>
        <begin position="81"/>
        <end position="199"/>
    </location>
</feature>
<gene>
    <name evidence="2" type="ORF">MC7420_6109</name>
</gene>
<sequence>MEMSTVLTDISRKLNRVMLKGFHGFLKRFLIKDCPYRLEKIGSDYGGWVVPTNLIKPDWVCYCAGVGEDITFDLGIIERFSCNVFAFEPTPRAKKYVGKIAVNNKKFHFYQIGLWSKDSIQKFFVPTNPRFVSHSILNLSETQDFFEANCQRLSTIMQNLEHEKIDLLKMDIEGAEHEVLKSLIEDNIDIKVIGVEFEPMSFLKVIISTFKLMSYKYSLVSIDGRNYTFIKTQILNV</sequence>
<dbReference type="GO" id="GO:0008168">
    <property type="term" value="F:methyltransferase activity"/>
    <property type="evidence" value="ECO:0007669"/>
    <property type="project" value="UniProtKB-KW"/>
</dbReference>
<dbReference type="OrthoDB" id="483152at2"/>
<accession>B4VTG8</accession>
<evidence type="ECO:0000313" key="2">
    <source>
        <dbReference type="EMBL" id="EDX74631.1"/>
    </source>
</evidence>
<dbReference type="PANTHER" id="PTHR32026">
    <property type="entry name" value="METHYLTRANSFERASE-LIKE PROTEIN 24"/>
    <property type="match status" value="1"/>
</dbReference>
<evidence type="ECO:0000259" key="1">
    <source>
        <dbReference type="Pfam" id="PF05050"/>
    </source>
</evidence>
<dbReference type="InterPro" id="IPR006342">
    <property type="entry name" value="FkbM_mtfrase"/>
</dbReference>
<dbReference type="HOGENOM" id="CLU_100218_0_0_3"/>
<keyword evidence="3" id="KW-1185">Reference proteome</keyword>
<dbReference type="InterPro" id="IPR029063">
    <property type="entry name" value="SAM-dependent_MTases_sf"/>
</dbReference>
<dbReference type="EMBL" id="DS989852">
    <property type="protein sequence ID" value="EDX74631.1"/>
    <property type="molecule type" value="Genomic_DNA"/>
</dbReference>
<evidence type="ECO:0000313" key="3">
    <source>
        <dbReference type="Proteomes" id="UP000003835"/>
    </source>
</evidence>
<dbReference type="Proteomes" id="UP000003835">
    <property type="component" value="Unassembled WGS sequence"/>
</dbReference>
<dbReference type="Pfam" id="PF05050">
    <property type="entry name" value="Methyltransf_21"/>
    <property type="match status" value="1"/>
</dbReference>
<dbReference type="SUPFAM" id="SSF53335">
    <property type="entry name" value="S-adenosyl-L-methionine-dependent methyltransferases"/>
    <property type="match status" value="1"/>
</dbReference>
<proteinExistence type="predicted"/>
<dbReference type="PANTHER" id="PTHR32026:SF10">
    <property type="entry name" value="METHYLTRANSFERASE-LIKE PROTEIN 24-RELATED"/>
    <property type="match status" value="1"/>
</dbReference>
<dbReference type="STRING" id="118168.MC7420_6109"/>
<name>B4VTG8_9CYAN</name>